<comment type="caution">
    <text evidence="1">The sequence shown here is derived from an EMBL/GenBank/DDBJ whole genome shotgun (WGS) entry which is preliminary data.</text>
</comment>
<dbReference type="EMBL" id="MU155368">
    <property type="protein sequence ID" value="KAF9474663.1"/>
    <property type="molecule type" value="Genomic_DNA"/>
</dbReference>
<keyword evidence="2" id="KW-1185">Reference proteome</keyword>
<organism evidence="1 2">
    <name type="scientific">Pholiota conissans</name>
    <dbReference type="NCBI Taxonomy" id="109636"/>
    <lineage>
        <taxon>Eukaryota</taxon>
        <taxon>Fungi</taxon>
        <taxon>Dikarya</taxon>
        <taxon>Basidiomycota</taxon>
        <taxon>Agaricomycotina</taxon>
        <taxon>Agaricomycetes</taxon>
        <taxon>Agaricomycetidae</taxon>
        <taxon>Agaricales</taxon>
        <taxon>Agaricineae</taxon>
        <taxon>Strophariaceae</taxon>
        <taxon>Pholiota</taxon>
    </lineage>
</organism>
<proteinExistence type="predicted"/>
<gene>
    <name evidence="1" type="ORF">BDN70DRAFT_300118</name>
</gene>
<protein>
    <submittedName>
        <fullName evidence="1">Uncharacterized protein</fullName>
    </submittedName>
</protein>
<accession>A0A9P5YRR3</accession>
<name>A0A9P5YRR3_9AGAR</name>
<dbReference type="OrthoDB" id="2322499at2759"/>
<sequence length="304" mass="35244">MEYNGLKTADSQHEWYKRTVESLRKIGVHARACARWCKTTEENGNVNIFKRQESIMKYIKDLVPNFAEKWHKLLPTDEFPFDLPQIQALCKSTDPIDQYSLAPLQGLLTQSFGRTVRLHEHEDTRVGYMLQRNVLIEIYKNAIESVDPFRMHDYNQTYPSLAEVYVLTDRLDMMDYSKAAEGALSVPFDGIVDLWKEDVNSKLIQLIRDECGPEYVFDPDTVLNLASTFFTCNCVSKRKDPFPLRYKQAMGHRCYFSPGLRHSDGMECFQIFGFPIWGFEHHARSCEDVQSRSASSDYGRYGQA</sequence>
<dbReference type="AlphaFoldDB" id="A0A9P5YRR3"/>
<reference evidence="1" key="1">
    <citation type="submission" date="2020-11" db="EMBL/GenBank/DDBJ databases">
        <authorList>
            <consortium name="DOE Joint Genome Institute"/>
            <person name="Ahrendt S."/>
            <person name="Riley R."/>
            <person name="Andreopoulos W."/>
            <person name="Labutti K."/>
            <person name="Pangilinan J."/>
            <person name="Ruiz-Duenas F.J."/>
            <person name="Barrasa J.M."/>
            <person name="Sanchez-Garcia M."/>
            <person name="Camarero S."/>
            <person name="Miyauchi S."/>
            <person name="Serrano A."/>
            <person name="Linde D."/>
            <person name="Babiker R."/>
            <person name="Drula E."/>
            <person name="Ayuso-Fernandez I."/>
            <person name="Pacheco R."/>
            <person name="Padilla G."/>
            <person name="Ferreira P."/>
            <person name="Barriuso J."/>
            <person name="Kellner H."/>
            <person name="Castanera R."/>
            <person name="Alfaro M."/>
            <person name="Ramirez L."/>
            <person name="Pisabarro A.G."/>
            <person name="Kuo A."/>
            <person name="Tritt A."/>
            <person name="Lipzen A."/>
            <person name="He G."/>
            <person name="Yan M."/>
            <person name="Ng V."/>
            <person name="Cullen D."/>
            <person name="Martin F."/>
            <person name="Rosso M.-N."/>
            <person name="Henrissat B."/>
            <person name="Hibbett D."/>
            <person name="Martinez A.T."/>
            <person name="Grigoriev I.V."/>
        </authorList>
    </citation>
    <scope>NUCLEOTIDE SEQUENCE</scope>
    <source>
        <strain evidence="1">CIRM-BRFM 674</strain>
    </source>
</reference>
<evidence type="ECO:0000313" key="2">
    <source>
        <dbReference type="Proteomes" id="UP000807469"/>
    </source>
</evidence>
<dbReference type="Proteomes" id="UP000807469">
    <property type="component" value="Unassembled WGS sequence"/>
</dbReference>
<evidence type="ECO:0000313" key="1">
    <source>
        <dbReference type="EMBL" id="KAF9474663.1"/>
    </source>
</evidence>